<comment type="function">
    <text evidence="4">Enhances distal genes transcription elongation in a specialized subset of operons that encode extracytoplasmic components.</text>
</comment>
<dbReference type="InterPro" id="IPR006645">
    <property type="entry name" value="NGN-like_dom"/>
</dbReference>
<keyword evidence="1 4" id="KW-0889">Transcription antitermination</keyword>
<keyword evidence="4" id="KW-0238">DNA-binding</keyword>
<dbReference type="SUPFAM" id="SSF50104">
    <property type="entry name" value="Translation proteins SH3-like domain"/>
    <property type="match status" value="1"/>
</dbReference>
<dbReference type="NCBIfam" id="TIGR01955">
    <property type="entry name" value="RfaH"/>
    <property type="match status" value="1"/>
</dbReference>
<dbReference type="InterPro" id="IPR036735">
    <property type="entry name" value="NGN_dom_sf"/>
</dbReference>
<evidence type="ECO:0000256" key="3">
    <source>
        <dbReference type="ARBA" id="ARBA00023163"/>
    </source>
</evidence>
<dbReference type="OrthoDB" id="9790639at2"/>
<dbReference type="PANTHER" id="PTHR30265:SF7">
    <property type="entry name" value="TRANSCRIPTION ANTITERMINATION PROTEIN RFAH"/>
    <property type="match status" value="1"/>
</dbReference>
<dbReference type="CDD" id="cd09892">
    <property type="entry name" value="NGN_SP_RfaH"/>
    <property type="match status" value="1"/>
</dbReference>
<sequence>MRKQDTDIGDPYSVEGPTTAWYLLQCKPRQDARAEENLRRQGYSCFRPLLQREKLSGGRIQKVEESLFPGYLFIQLDAQSNWAPLRSTRGVSRLVVFSGYPLPVPAGLIEQLRLRSQQVSGQAAVPVLKSGEKVRITEGPFAELEAIFHSMDGLQRAVLLLNMLNRQQKIHLPLSSLSKD</sequence>
<keyword evidence="2 4" id="KW-0805">Transcription regulation</keyword>
<dbReference type="HAMAP" id="MF_00951">
    <property type="entry name" value="RfaH"/>
    <property type="match status" value="1"/>
</dbReference>
<accession>A0A1H2EJJ3</accession>
<dbReference type="SUPFAM" id="SSF82679">
    <property type="entry name" value="N-utilization substance G protein NusG, N-terminal domain"/>
    <property type="match status" value="1"/>
</dbReference>
<dbReference type="RefSeq" id="WP_090193242.1">
    <property type="nucleotide sequence ID" value="NZ_LT629785.1"/>
</dbReference>
<dbReference type="CDD" id="cd06091">
    <property type="entry name" value="KOW_NusG"/>
    <property type="match status" value="1"/>
</dbReference>
<dbReference type="GO" id="GO:0003677">
    <property type="term" value="F:DNA binding"/>
    <property type="evidence" value="ECO:0007669"/>
    <property type="project" value="UniProtKB-UniRule"/>
</dbReference>
<dbReference type="InterPro" id="IPR010215">
    <property type="entry name" value="Transcription_antiterm_RfaH"/>
</dbReference>
<dbReference type="InterPro" id="IPR008991">
    <property type="entry name" value="Translation_prot_SH3-like_sf"/>
</dbReference>
<organism evidence="6 7">
    <name type="scientific">Pseudomonas pohangensis</name>
    <dbReference type="NCBI Taxonomy" id="364197"/>
    <lineage>
        <taxon>Bacteria</taxon>
        <taxon>Pseudomonadati</taxon>
        <taxon>Pseudomonadota</taxon>
        <taxon>Gammaproteobacteria</taxon>
        <taxon>Pseudomonadales</taxon>
        <taxon>Pseudomonadaceae</taxon>
        <taxon>Pseudomonas</taxon>
    </lineage>
</organism>
<evidence type="ECO:0000256" key="1">
    <source>
        <dbReference type="ARBA" id="ARBA00022814"/>
    </source>
</evidence>
<comment type="subunit">
    <text evidence="4">Interacts with both the nontemplate DNA and the RNA polymerase (RNAP).</text>
</comment>
<name>A0A1H2EJJ3_9PSED</name>
<dbReference type="PANTHER" id="PTHR30265">
    <property type="entry name" value="RHO-INTERACTING TRANSCRIPTION TERMINATION FACTOR NUSG"/>
    <property type="match status" value="1"/>
</dbReference>
<dbReference type="Proteomes" id="UP000243232">
    <property type="component" value="Chromosome I"/>
</dbReference>
<keyword evidence="7" id="KW-1185">Reference proteome</keyword>
<dbReference type="GO" id="GO:0001073">
    <property type="term" value="F:transcription antitermination factor activity, DNA binding"/>
    <property type="evidence" value="ECO:0007669"/>
    <property type="project" value="UniProtKB-UniRule"/>
</dbReference>
<dbReference type="AlphaFoldDB" id="A0A1H2EJJ3"/>
<evidence type="ECO:0000313" key="7">
    <source>
        <dbReference type="Proteomes" id="UP000243232"/>
    </source>
</evidence>
<proteinExistence type="inferred from homology"/>
<dbReference type="Gene3D" id="3.30.70.940">
    <property type="entry name" value="NusG, N-terminal domain"/>
    <property type="match status" value="1"/>
</dbReference>
<dbReference type="SMART" id="SM00738">
    <property type="entry name" value="NGN"/>
    <property type="match status" value="1"/>
</dbReference>
<keyword evidence="3 4" id="KW-0804">Transcription</keyword>
<evidence type="ECO:0000313" key="6">
    <source>
        <dbReference type="EMBL" id="SDT95342.1"/>
    </source>
</evidence>
<gene>
    <name evidence="4" type="primary">rfaH</name>
    <name evidence="6" type="ORF">SAMN05216296_0850</name>
</gene>
<dbReference type="GO" id="GO:0006354">
    <property type="term" value="P:DNA-templated transcription elongation"/>
    <property type="evidence" value="ECO:0007669"/>
    <property type="project" value="InterPro"/>
</dbReference>
<evidence type="ECO:0000256" key="2">
    <source>
        <dbReference type="ARBA" id="ARBA00023015"/>
    </source>
</evidence>
<dbReference type="InterPro" id="IPR043425">
    <property type="entry name" value="NusG-like"/>
</dbReference>
<reference evidence="7" key="1">
    <citation type="submission" date="2016-10" db="EMBL/GenBank/DDBJ databases">
        <authorList>
            <person name="Varghese N."/>
            <person name="Submissions S."/>
        </authorList>
    </citation>
    <scope>NUCLEOTIDE SEQUENCE [LARGE SCALE GENOMIC DNA]</scope>
    <source>
        <strain evidence="7">DSM 17875</strain>
    </source>
</reference>
<dbReference type="EMBL" id="LT629785">
    <property type="protein sequence ID" value="SDT95342.1"/>
    <property type="molecule type" value="Genomic_DNA"/>
</dbReference>
<dbReference type="Pfam" id="PF02357">
    <property type="entry name" value="NusG"/>
    <property type="match status" value="1"/>
</dbReference>
<comment type="similarity">
    <text evidence="4">Belongs to the RfaH family.</text>
</comment>
<dbReference type="NCBIfam" id="NF006534">
    <property type="entry name" value="PRK09014.1"/>
    <property type="match status" value="1"/>
</dbReference>
<dbReference type="GO" id="GO:0005829">
    <property type="term" value="C:cytosol"/>
    <property type="evidence" value="ECO:0007669"/>
    <property type="project" value="TreeGrafter"/>
</dbReference>
<evidence type="ECO:0000259" key="5">
    <source>
        <dbReference type="SMART" id="SM00738"/>
    </source>
</evidence>
<feature type="domain" description="NusG-like N-terminal" evidence="5">
    <location>
        <begin position="18"/>
        <end position="116"/>
    </location>
</feature>
<evidence type="ECO:0000256" key="4">
    <source>
        <dbReference type="HAMAP-Rule" id="MF_00951"/>
    </source>
</evidence>
<protein>
    <recommendedName>
        <fullName evidence="4">Transcription antitermination protein RfaH</fullName>
    </recommendedName>
</protein>
<dbReference type="STRING" id="364197.SAMN05216296_0850"/>